<dbReference type="InterPro" id="IPR036412">
    <property type="entry name" value="HAD-like_sf"/>
</dbReference>
<keyword evidence="1" id="KW-0007">Acetylation</keyword>
<reference evidence="2 3" key="1">
    <citation type="journal article" date="2023" name="ISME J.">
        <title>Thermophilic Dehalococcoidia with unusual traits shed light on an unexpected past.</title>
        <authorList>
            <person name="Palmer M."/>
            <person name="Covington J.K."/>
            <person name="Zhou E.M."/>
            <person name="Thomas S.C."/>
            <person name="Habib N."/>
            <person name="Seymour C.O."/>
            <person name="Lai D."/>
            <person name="Johnston J."/>
            <person name="Hashimi A."/>
            <person name="Jiao J.Y."/>
            <person name="Muok A.R."/>
            <person name="Liu L."/>
            <person name="Xian W.D."/>
            <person name="Zhi X.Y."/>
            <person name="Li M.M."/>
            <person name="Silva L.P."/>
            <person name="Bowen B.P."/>
            <person name="Louie K."/>
            <person name="Briegel A."/>
            <person name="Pett-Ridge J."/>
            <person name="Weber P.K."/>
            <person name="Tocheva E.I."/>
            <person name="Woyke T."/>
            <person name="Northen T.R."/>
            <person name="Mayali X."/>
            <person name="Li W.J."/>
            <person name="Hedlund B.P."/>
        </authorList>
    </citation>
    <scope>NUCLEOTIDE SEQUENCE [LARGE SCALE GENOMIC DNA]</scope>
    <source>
        <strain evidence="2 3">YIM 72310</strain>
    </source>
</reference>
<dbReference type="PANTHER" id="PTHR47829">
    <property type="entry name" value="HYDROLASE, PUTATIVE (AFU_ORTHOLOGUE AFUA_1G12880)-RELATED"/>
    <property type="match status" value="1"/>
</dbReference>
<evidence type="ECO:0000313" key="2">
    <source>
        <dbReference type="EMBL" id="WBL34796.1"/>
    </source>
</evidence>
<dbReference type="SFLD" id="SFLDG01129">
    <property type="entry name" value="C1.5:_HAD__Beta-PGM__Phosphata"/>
    <property type="match status" value="1"/>
</dbReference>
<dbReference type="SUPFAM" id="SSF56784">
    <property type="entry name" value="HAD-like"/>
    <property type="match status" value="1"/>
</dbReference>
<dbReference type="InterPro" id="IPR011945">
    <property type="entry name" value="HAD-SF_ppase_IA/epoxid_hydro_N"/>
</dbReference>
<dbReference type="InterPro" id="IPR023198">
    <property type="entry name" value="PGP-like_dom2"/>
</dbReference>
<dbReference type="CDD" id="cd02603">
    <property type="entry name" value="HAD_sEH-N_like"/>
    <property type="match status" value="1"/>
</dbReference>
<dbReference type="Gene3D" id="3.40.50.1000">
    <property type="entry name" value="HAD superfamily/HAD-like"/>
    <property type="match status" value="1"/>
</dbReference>
<dbReference type="NCBIfam" id="TIGR01509">
    <property type="entry name" value="HAD-SF-IA-v3"/>
    <property type="match status" value="1"/>
</dbReference>
<dbReference type="RefSeq" id="WP_270055324.1">
    <property type="nucleotide sequence ID" value="NZ_CP115149.1"/>
</dbReference>
<dbReference type="InterPro" id="IPR052898">
    <property type="entry name" value="ACAD10-like"/>
</dbReference>
<proteinExistence type="predicted"/>
<keyword evidence="3" id="KW-1185">Reference proteome</keyword>
<dbReference type="EMBL" id="CP115149">
    <property type="protein sequence ID" value="WBL34796.1"/>
    <property type="molecule type" value="Genomic_DNA"/>
</dbReference>
<keyword evidence="2" id="KW-0378">Hydrolase</keyword>
<accession>A0ABY7M4T8</accession>
<gene>
    <name evidence="2" type="ORF">O0235_08300</name>
</gene>
<evidence type="ECO:0000313" key="3">
    <source>
        <dbReference type="Proteomes" id="UP001212803"/>
    </source>
</evidence>
<name>A0ABY7M4T8_9CHLR</name>
<protein>
    <submittedName>
        <fullName evidence="2">HAD-IA family hydrolase</fullName>
    </submittedName>
</protein>
<dbReference type="GO" id="GO:0016787">
    <property type="term" value="F:hydrolase activity"/>
    <property type="evidence" value="ECO:0007669"/>
    <property type="project" value="UniProtKB-KW"/>
</dbReference>
<dbReference type="PANTHER" id="PTHR47829:SF1">
    <property type="entry name" value="HAD FAMILY PHOSPHATASE"/>
    <property type="match status" value="1"/>
</dbReference>
<dbReference type="Pfam" id="PF00702">
    <property type="entry name" value="Hydrolase"/>
    <property type="match status" value="1"/>
</dbReference>
<dbReference type="NCBIfam" id="TIGR02247">
    <property type="entry name" value="HAD-1A3-hyp"/>
    <property type="match status" value="1"/>
</dbReference>
<organism evidence="2 3">
    <name type="scientific">Tepidiforma flava</name>
    <dbReference type="NCBI Taxonomy" id="3004094"/>
    <lineage>
        <taxon>Bacteria</taxon>
        <taxon>Bacillati</taxon>
        <taxon>Chloroflexota</taxon>
        <taxon>Tepidiformia</taxon>
        <taxon>Tepidiformales</taxon>
        <taxon>Tepidiformaceae</taxon>
        <taxon>Tepidiforma</taxon>
    </lineage>
</organism>
<dbReference type="InterPro" id="IPR023214">
    <property type="entry name" value="HAD_sf"/>
</dbReference>
<sequence>MSSRYRAAIFDIGGVLTHSPVTRIKEFCREYGIPDEVRVAIFAPEDGPWSRFERSEIPPEGFAELFDRHIAGLETPANGRQFLEWFFQGFGERPEMVAVVRYLRGRVKLGSITNNVARDEPAQRRTSGIDVHSLFDVVVESAIVGVRKPEPRIYQIACEQLGIEPPEAVFLDDLGANLKGAKALGMHTIKVDETTRAIDELEEALGIPLPRL</sequence>
<dbReference type="Proteomes" id="UP001212803">
    <property type="component" value="Chromosome"/>
</dbReference>
<dbReference type="Gene3D" id="1.10.150.240">
    <property type="entry name" value="Putative phosphatase, domain 2"/>
    <property type="match status" value="1"/>
</dbReference>
<dbReference type="PRINTS" id="PR00413">
    <property type="entry name" value="HADHALOGNASE"/>
</dbReference>
<evidence type="ECO:0000256" key="1">
    <source>
        <dbReference type="ARBA" id="ARBA00022990"/>
    </source>
</evidence>
<dbReference type="SFLD" id="SFLDS00003">
    <property type="entry name" value="Haloacid_Dehalogenase"/>
    <property type="match status" value="1"/>
</dbReference>
<dbReference type="InterPro" id="IPR006439">
    <property type="entry name" value="HAD-SF_hydro_IA"/>
</dbReference>